<dbReference type="AlphaFoldDB" id="A0A6A4SJN6"/>
<name>A0A6A4SJN6_SCOMX</name>
<dbReference type="EMBL" id="VEVO01000012">
    <property type="protein sequence ID" value="KAF0034343.1"/>
    <property type="molecule type" value="Genomic_DNA"/>
</dbReference>
<feature type="compositionally biased region" description="Polar residues" evidence="1">
    <location>
        <begin position="1"/>
        <end position="23"/>
    </location>
</feature>
<proteinExistence type="predicted"/>
<evidence type="ECO:0000313" key="3">
    <source>
        <dbReference type="Proteomes" id="UP000438429"/>
    </source>
</evidence>
<accession>A0A6A4SJN6</accession>
<comment type="caution">
    <text evidence="2">The sequence shown here is derived from an EMBL/GenBank/DDBJ whole genome shotgun (WGS) entry which is preliminary data.</text>
</comment>
<dbReference type="Proteomes" id="UP000438429">
    <property type="component" value="Unassembled WGS sequence"/>
</dbReference>
<evidence type="ECO:0000313" key="2">
    <source>
        <dbReference type="EMBL" id="KAF0034343.1"/>
    </source>
</evidence>
<sequence length="157" mass="18239">MQASLARPDQQSNYRQSTPNARSTADRNHVEELLVPIESRMCSYNGTNREREKLGHGVCGEWDSSMALRAEEVREFRSRQLNHDTTKIVHFKSIRESSWKSVKDIAPEEFQNFSDERNRMNISETLLINAIAASVIRALKQQYTSRLPSNRCRRSRK</sequence>
<evidence type="ECO:0000256" key="1">
    <source>
        <dbReference type="SAM" id="MobiDB-lite"/>
    </source>
</evidence>
<protein>
    <submittedName>
        <fullName evidence="2">Uncharacterized protein</fullName>
    </submittedName>
</protein>
<organism evidence="2 3">
    <name type="scientific">Scophthalmus maximus</name>
    <name type="common">Turbot</name>
    <name type="synonym">Psetta maxima</name>
    <dbReference type="NCBI Taxonomy" id="52904"/>
    <lineage>
        <taxon>Eukaryota</taxon>
        <taxon>Metazoa</taxon>
        <taxon>Chordata</taxon>
        <taxon>Craniata</taxon>
        <taxon>Vertebrata</taxon>
        <taxon>Euteleostomi</taxon>
        <taxon>Actinopterygii</taxon>
        <taxon>Neopterygii</taxon>
        <taxon>Teleostei</taxon>
        <taxon>Neoteleostei</taxon>
        <taxon>Acanthomorphata</taxon>
        <taxon>Carangaria</taxon>
        <taxon>Pleuronectiformes</taxon>
        <taxon>Pleuronectoidei</taxon>
        <taxon>Scophthalmidae</taxon>
        <taxon>Scophthalmus</taxon>
    </lineage>
</organism>
<reference evidence="2 3" key="1">
    <citation type="submission" date="2019-06" db="EMBL/GenBank/DDBJ databases">
        <title>Draft genomes of female and male turbot (Scophthalmus maximus).</title>
        <authorList>
            <person name="Xu H."/>
            <person name="Xu X.-W."/>
            <person name="Shao C."/>
            <person name="Chen S."/>
        </authorList>
    </citation>
    <scope>NUCLEOTIDE SEQUENCE [LARGE SCALE GENOMIC DNA]</scope>
    <source>
        <strain evidence="2">Ysfricsl-2016a</strain>
        <tissue evidence="2">Blood</tissue>
    </source>
</reference>
<feature type="region of interest" description="Disordered" evidence="1">
    <location>
        <begin position="1"/>
        <end position="29"/>
    </location>
</feature>
<gene>
    <name evidence="2" type="ORF">F2P81_014409</name>
</gene>